<dbReference type="InterPro" id="IPR010877">
    <property type="entry name" value="Phage_Mu_Gp46"/>
</dbReference>
<protein>
    <recommendedName>
        <fullName evidence="2">Phage protein GP46</fullName>
    </recommendedName>
</protein>
<gene>
    <name evidence="1" type="ORF">Unknown280_0030</name>
</gene>
<name>A0A650EPQ0_9SPIO</name>
<sequence length="106" mass="11974">MKLEDWLDIRELVLMSVGTDKGRWWADSDFGSELWVLRQTGKVSGETAGDVRRMVLESLQWLKDDGLASKIECSARQVGKNRIEYTVTVTKPDGSETLIKEAWNAA</sequence>
<dbReference type="Pfam" id="PF07409">
    <property type="entry name" value="GP46"/>
    <property type="match status" value="1"/>
</dbReference>
<dbReference type="EMBL" id="MN577574">
    <property type="protein sequence ID" value="QGT51311.1"/>
    <property type="molecule type" value="Genomic_DNA"/>
</dbReference>
<reference evidence="1" key="1">
    <citation type="journal article" date="2020" name="J. ISSAAS">
        <title>Lactobacilli and other gastrointestinal microbiota of Peromyscus leucopus, reservoir host for agents of Lyme disease and other zoonoses in North America.</title>
        <authorList>
            <person name="Milovic A."/>
            <person name="Bassam K."/>
            <person name="Shao H."/>
            <person name="Chatzistamou I."/>
            <person name="Tufts D.M."/>
            <person name="Diuk-Wasser M."/>
            <person name="Barbour A.G."/>
        </authorList>
    </citation>
    <scope>NUCLEOTIDE SEQUENCE</scope>
    <source>
        <strain evidence="1">LL50</strain>
    </source>
</reference>
<organism evidence="1">
    <name type="scientific">uncultured Spirochaetaceae bacterium</name>
    <dbReference type="NCBI Taxonomy" id="201186"/>
    <lineage>
        <taxon>Bacteria</taxon>
        <taxon>Pseudomonadati</taxon>
        <taxon>Spirochaetota</taxon>
        <taxon>Spirochaetia</taxon>
        <taxon>Spirochaetales</taxon>
        <taxon>Spirochaetaceae</taxon>
        <taxon>environmental samples</taxon>
    </lineage>
</organism>
<proteinExistence type="predicted"/>
<evidence type="ECO:0008006" key="2">
    <source>
        <dbReference type="Google" id="ProtNLM"/>
    </source>
</evidence>
<dbReference type="AlphaFoldDB" id="A0A650EPQ0"/>
<evidence type="ECO:0000313" key="1">
    <source>
        <dbReference type="EMBL" id="QGT51311.1"/>
    </source>
</evidence>
<accession>A0A650EPQ0</accession>